<dbReference type="SMART" id="SM00382">
    <property type="entry name" value="AAA"/>
    <property type="match status" value="2"/>
</dbReference>
<dbReference type="InterPro" id="IPR017871">
    <property type="entry name" value="ABC_transporter-like_CS"/>
</dbReference>
<dbReference type="CDD" id="cd03250">
    <property type="entry name" value="ABCC_MRP_domain1"/>
    <property type="match status" value="1"/>
</dbReference>
<evidence type="ECO:0000256" key="3">
    <source>
        <dbReference type="ARBA" id="ARBA00022448"/>
    </source>
</evidence>
<comment type="similarity">
    <text evidence="2">Belongs to the ABC transporter superfamily. ABCC family. Conjugate transporter (TC 3.A.1.208) subfamily.</text>
</comment>
<feature type="compositionally biased region" description="Low complexity" evidence="9">
    <location>
        <begin position="881"/>
        <end position="891"/>
    </location>
</feature>
<feature type="domain" description="ABC transmembrane type-1" evidence="12">
    <location>
        <begin position="428"/>
        <end position="715"/>
    </location>
</feature>
<feature type="transmembrane region" description="Helical" evidence="10">
    <location>
        <begin position="468"/>
        <end position="490"/>
    </location>
</feature>
<dbReference type="GO" id="GO:0016020">
    <property type="term" value="C:membrane"/>
    <property type="evidence" value="ECO:0007669"/>
    <property type="project" value="UniProtKB-SubCell"/>
</dbReference>
<feature type="region of interest" description="Disordered" evidence="9">
    <location>
        <begin position="760"/>
        <end position="783"/>
    </location>
</feature>
<comment type="subcellular location">
    <subcellularLocation>
        <location evidence="1">Membrane</location>
        <topology evidence="1">Multi-pass membrane protein</topology>
    </subcellularLocation>
</comment>
<dbReference type="InterPro" id="IPR003593">
    <property type="entry name" value="AAA+_ATPase"/>
</dbReference>
<dbReference type="PROSITE" id="PS00211">
    <property type="entry name" value="ABC_TRANSPORTER_1"/>
    <property type="match status" value="2"/>
</dbReference>
<evidence type="ECO:0000259" key="12">
    <source>
        <dbReference type="PROSITE" id="PS50929"/>
    </source>
</evidence>
<dbReference type="Proteomes" id="UP000012174">
    <property type="component" value="Unassembled WGS sequence"/>
</dbReference>
<feature type="transmembrane region" description="Helical" evidence="10">
    <location>
        <begin position="567"/>
        <end position="587"/>
    </location>
</feature>
<dbReference type="InterPro" id="IPR003439">
    <property type="entry name" value="ABC_transporter-like_ATP-bd"/>
</dbReference>
<evidence type="ECO:0000313" key="14">
    <source>
        <dbReference type="Proteomes" id="UP000012174"/>
    </source>
</evidence>
<dbReference type="FunFam" id="3.40.50.300:FF:001854">
    <property type="entry name" value="ABC multidrug transporter (Eurofung)"/>
    <property type="match status" value="1"/>
</dbReference>
<dbReference type="GO" id="GO:0016887">
    <property type="term" value="F:ATP hydrolysis activity"/>
    <property type="evidence" value="ECO:0007669"/>
    <property type="project" value="InterPro"/>
</dbReference>
<dbReference type="InterPro" id="IPR036640">
    <property type="entry name" value="ABC1_TM_sf"/>
</dbReference>
<dbReference type="InterPro" id="IPR050173">
    <property type="entry name" value="ABC_transporter_C-like"/>
</dbReference>
<protein>
    <submittedName>
        <fullName evidence="13">Putative abc multidrug protein</fullName>
    </submittedName>
</protein>
<dbReference type="PROSITE" id="PS50929">
    <property type="entry name" value="ABC_TM1F"/>
    <property type="match status" value="1"/>
</dbReference>
<evidence type="ECO:0000256" key="5">
    <source>
        <dbReference type="ARBA" id="ARBA00022741"/>
    </source>
</evidence>
<name>M7SGG8_EUTLA</name>
<evidence type="ECO:0000256" key="4">
    <source>
        <dbReference type="ARBA" id="ARBA00022692"/>
    </source>
</evidence>
<feature type="compositionally biased region" description="Low complexity" evidence="9">
    <location>
        <begin position="767"/>
        <end position="783"/>
    </location>
</feature>
<dbReference type="CDD" id="cd18580">
    <property type="entry name" value="ABC_6TM_ABCC_D2"/>
    <property type="match status" value="1"/>
</dbReference>
<reference evidence="14" key="1">
    <citation type="journal article" date="2013" name="Genome Announc.">
        <title>Draft genome sequence of the grapevine dieback fungus Eutypa lata UCR-EL1.</title>
        <authorList>
            <person name="Blanco-Ulate B."/>
            <person name="Rolshausen P.E."/>
            <person name="Cantu D."/>
        </authorList>
    </citation>
    <scope>NUCLEOTIDE SEQUENCE [LARGE SCALE GENOMIC DNA]</scope>
    <source>
        <strain evidence="14">UCR-EL1</strain>
    </source>
</reference>
<evidence type="ECO:0000256" key="7">
    <source>
        <dbReference type="ARBA" id="ARBA00022989"/>
    </source>
</evidence>
<keyword evidence="4 10" id="KW-0812">Transmembrane</keyword>
<dbReference type="EMBL" id="KB707234">
    <property type="protein sequence ID" value="EMR63358.1"/>
    <property type="molecule type" value="Genomic_DNA"/>
</dbReference>
<feature type="transmembrane region" description="Helical" evidence="10">
    <location>
        <begin position="686"/>
        <end position="707"/>
    </location>
</feature>
<feature type="transmembrane region" description="Helical" evidence="10">
    <location>
        <begin position="651"/>
        <end position="674"/>
    </location>
</feature>
<feature type="domain" description="ABC transporter" evidence="11">
    <location>
        <begin position="770"/>
        <end position="1040"/>
    </location>
</feature>
<evidence type="ECO:0000256" key="1">
    <source>
        <dbReference type="ARBA" id="ARBA00004141"/>
    </source>
</evidence>
<dbReference type="KEGG" id="ela:UCREL1_9679"/>
<evidence type="ECO:0000256" key="9">
    <source>
        <dbReference type="SAM" id="MobiDB-lite"/>
    </source>
</evidence>
<proteinExistence type="inferred from homology"/>
<evidence type="ECO:0000313" key="13">
    <source>
        <dbReference type="EMBL" id="EMR63358.1"/>
    </source>
</evidence>
<sequence length="1046" mass="113677">MSGFAASVQRSIQNMRIDELKAASRFRTIMTISVVIGQTPITISPVVTFLFASRTLDTTTIFTAISYIQLLATPLSTLFQMTPALNAAFTCLDRIQAFLEKDSRFDYRQPVASDAPDNQAQYISEKGDLAAVAPPAIKISGGKFGWRGEKLSLEGINVDIPASKVTMVVGPVASGKSTFCKALLGEVPVAYGQVSTRLSCRTIGYCDQTPYLSNASIKDNILGIAPFDQTRYDEVIEAAMLNPDLAALPLGDQTKVGSNGVALSGGQKQRISIARALYLDSSFLIFDDVLSGLDADTEQHIFRRVFSSDGLLSQRGATAVLCTHAIRYLPLADHIIALGPHGHVVEQGTYQSLLANRGYVHSLGIETPNIAHMEESIKPKVPEVPEDRELRRTVAPVSTTREPDQERMEGDGAVYRHYFSRIDTLPLIAFAVSSLGFGFFSNFTTLWLKFWSEDVTSADPRHTNFYYLGTYGLFQLSKLISLLFMCLICFRSIIQASGARLHKDTLSTVINASLSFFTTTDTGVVTNLFSQDMNLIDGELPLAFISLAMRGLTCLGMAAVIAISSPFIAATFPLMLAFLYGIQKLYLRTSRQIRLLDLEAKSPFYSHFIDAMQGIATFRAFGWVPSGIARSDQLLDDSQRPMWVLQLMQRWLQFVLQVVVAVLAVVVVALATQMRHRPDEVDTANTGYTGASLVTLMTFGAALANFVRTFTTVETSIGAVSRLKSFGENVRSENLPGENVVPPAEWPMRGNIEITGVSASYGEPESRLSTSSEDSDSTSSPSRLALRDLHLSVTAGEKIAICGRSGSGKSTLLLLLLKLLDPLASSPENITIDDQPLHLIDRSVLRQRLIAIPQEPVFLPDASFRQNLTVSDDDDDDDTTEPSSSSSSSSSALESECATVLQTVGLGAFIAEHGGLEAEMRPNALSQGQRQLFGLARAVLRRRIKGRAGEAALGEKFGGGGGILLLDEVSSSVDQETDRAMQNVIRAEFADYTVVMVSHRLEMVMGFDTVVVMDAGSIVEKGRPGELVAREGSRFGELWNAGSSGV</sequence>
<dbReference type="PANTHER" id="PTHR24223:SF345">
    <property type="entry name" value="ABC MULTIDRUG TRANSPORTER (EUROFUNG)"/>
    <property type="match status" value="1"/>
</dbReference>
<dbReference type="GO" id="GO:0140359">
    <property type="term" value="F:ABC-type transporter activity"/>
    <property type="evidence" value="ECO:0007669"/>
    <property type="project" value="InterPro"/>
</dbReference>
<keyword evidence="3" id="KW-0813">Transport</keyword>
<evidence type="ECO:0000256" key="6">
    <source>
        <dbReference type="ARBA" id="ARBA00022840"/>
    </source>
</evidence>
<keyword evidence="5" id="KW-0547">Nucleotide-binding</keyword>
<evidence type="ECO:0000256" key="10">
    <source>
        <dbReference type="SAM" id="Phobius"/>
    </source>
</evidence>
<keyword evidence="8 10" id="KW-0472">Membrane</keyword>
<organism evidence="13 14">
    <name type="scientific">Eutypa lata (strain UCR-EL1)</name>
    <name type="common">Grapevine dieback disease fungus</name>
    <name type="synonym">Eutypa armeniacae</name>
    <dbReference type="NCBI Taxonomy" id="1287681"/>
    <lineage>
        <taxon>Eukaryota</taxon>
        <taxon>Fungi</taxon>
        <taxon>Dikarya</taxon>
        <taxon>Ascomycota</taxon>
        <taxon>Pezizomycotina</taxon>
        <taxon>Sordariomycetes</taxon>
        <taxon>Xylariomycetidae</taxon>
        <taxon>Xylariales</taxon>
        <taxon>Diatrypaceae</taxon>
        <taxon>Eutypa</taxon>
    </lineage>
</organism>
<feature type="region of interest" description="Disordered" evidence="9">
    <location>
        <begin position="868"/>
        <end position="894"/>
    </location>
</feature>
<dbReference type="SUPFAM" id="SSF52540">
    <property type="entry name" value="P-loop containing nucleoside triphosphate hydrolases"/>
    <property type="match status" value="2"/>
</dbReference>
<dbReference type="PROSITE" id="PS50893">
    <property type="entry name" value="ABC_TRANSPORTER_2"/>
    <property type="match status" value="2"/>
</dbReference>
<dbReference type="Gene3D" id="1.20.1560.10">
    <property type="entry name" value="ABC transporter type 1, transmembrane domain"/>
    <property type="match status" value="2"/>
</dbReference>
<feature type="compositionally biased region" description="Acidic residues" evidence="9">
    <location>
        <begin position="871"/>
        <end position="880"/>
    </location>
</feature>
<feature type="domain" description="ABC transporter" evidence="11">
    <location>
        <begin position="137"/>
        <end position="366"/>
    </location>
</feature>
<dbReference type="eggNOG" id="KOG0054">
    <property type="taxonomic scope" value="Eukaryota"/>
</dbReference>
<dbReference type="AlphaFoldDB" id="M7SGG8"/>
<dbReference type="GO" id="GO:0005524">
    <property type="term" value="F:ATP binding"/>
    <property type="evidence" value="ECO:0007669"/>
    <property type="project" value="UniProtKB-KW"/>
</dbReference>
<dbReference type="HOGENOM" id="CLU_000604_27_9_1"/>
<evidence type="ECO:0000256" key="2">
    <source>
        <dbReference type="ARBA" id="ARBA00009726"/>
    </source>
</evidence>
<dbReference type="OrthoDB" id="6500128at2759"/>
<dbReference type="InterPro" id="IPR044726">
    <property type="entry name" value="ABCC_6TM_D2"/>
</dbReference>
<accession>M7SGG8</accession>
<gene>
    <name evidence="13" type="ORF">UCREL1_9679</name>
</gene>
<dbReference type="PANTHER" id="PTHR24223">
    <property type="entry name" value="ATP-BINDING CASSETTE SUB-FAMILY C"/>
    <property type="match status" value="1"/>
</dbReference>
<dbReference type="InterPro" id="IPR027417">
    <property type="entry name" value="P-loop_NTPase"/>
</dbReference>
<dbReference type="Pfam" id="PF00664">
    <property type="entry name" value="ABC_membrane"/>
    <property type="match status" value="1"/>
</dbReference>
<feature type="transmembrane region" description="Helical" evidence="10">
    <location>
        <begin position="425"/>
        <end position="448"/>
    </location>
</feature>
<evidence type="ECO:0000259" key="11">
    <source>
        <dbReference type="PROSITE" id="PS50893"/>
    </source>
</evidence>
<dbReference type="Pfam" id="PF00005">
    <property type="entry name" value="ABC_tran"/>
    <property type="match status" value="2"/>
</dbReference>
<keyword evidence="6" id="KW-0067">ATP-binding</keyword>
<keyword evidence="14" id="KW-1185">Reference proteome</keyword>
<dbReference type="FunFam" id="1.20.1560.10:FF:000066">
    <property type="entry name" value="ABC multidrug transporter (Eurofung)"/>
    <property type="match status" value="1"/>
</dbReference>
<evidence type="ECO:0000256" key="8">
    <source>
        <dbReference type="ARBA" id="ARBA00023136"/>
    </source>
</evidence>
<dbReference type="OMA" id="QLHEFWA"/>
<keyword evidence="7 10" id="KW-1133">Transmembrane helix</keyword>
<dbReference type="InterPro" id="IPR011527">
    <property type="entry name" value="ABC1_TM_dom"/>
</dbReference>
<dbReference type="Gene3D" id="3.40.50.300">
    <property type="entry name" value="P-loop containing nucleotide triphosphate hydrolases"/>
    <property type="match status" value="2"/>
</dbReference>
<dbReference type="SUPFAM" id="SSF90123">
    <property type="entry name" value="ABC transporter transmembrane region"/>
    <property type="match status" value="2"/>
</dbReference>